<evidence type="ECO:0000313" key="3">
    <source>
        <dbReference type="Proteomes" id="UP001595816"/>
    </source>
</evidence>
<keyword evidence="1" id="KW-0812">Transmembrane</keyword>
<evidence type="ECO:0000313" key="2">
    <source>
        <dbReference type="EMBL" id="MFC4136837.1"/>
    </source>
</evidence>
<reference evidence="3" key="1">
    <citation type="journal article" date="2019" name="Int. J. Syst. Evol. Microbiol.">
        <title>The Global Catalogue of Microorganisms (GCM) 10K type strain sequencing project: providing services to taxonomists for standard genome sequencing and annotation.</title>
        <authorList>
            <consortium name="The Broad Institute Genomics Platform"/>
            <consortium name="The Broad Institute Genome Sequencing Center for Infectious Disease"/>
            <person name="Wu L."/>
            <person name="Ma J."/>
        </authorList>
    </citation>
    <scope>NUCLEOTIDE SEQUENCE [LARGE SCALE GENOMIC DNA]</scope>
    <source>
        <strain evidence="3">CGMCC 4.7289</strain>
    </source>
</reference>
<keyword evidence="1" id="KW-0472">Membrane</keyword>
<dbReference type="RefSeq" id="WP_253756023.1">
    <property type="nucleotide sequence ID" value="NZ_JAMZDZ010000001.1"/>
</dbReference>
<keyword evidence="1" id="KW-1133">Transmembrane helix</keyword>
<comment type="caution">
    <text evidence="2">The sequence shown here is derived from an EMBL/GenBank/DDBJ whole genome shotgun (WGS) entry which is preliminary data.</text>
</comment>
<organism evidence="2 3">
    <name type="scientific">Hamadaea flava</name>
    <dbReference type="NCBI Taxonomy" id="1742688"/>
    <lineage>
        <taxon>Bacteria</taxon>
        <taxon>Bacillati</taxon>
        <taxon>Actinomycetota</taxon>
        <taxon>Actinomycetes</taxon>
        <taxon>Micromonosporales</taxon>
        <taxon>Micromonosporaceae</taxon>
        <taxon>Hamadaea</taxon>
    </lineage>
</organism>
<gene>
    <name evidence="2" type="ORF">ACFOZ4_40055</name>
</gene>
<evidence type="ECO:0000256" key="1">
    <source>
        <dbReference type="SAM" id="Phobius"/>
    </source>
</evidence>
<keyword evidence="3" id="KW-1185">Reference proteome</keyword>
<name>A0ABV8M0J4_9ACTN</name>
<feature type="transmembrane region" description="Helical" evidence="1">
    <location>
        <begin position="7"/>
        <end position="26"/>
    </location>
</feature>
<sequence>MVRNKWLLSALVVVGLVVLFGAFIAVRNDTALIGAMSAAGTVAAGVFAAVAAFGSLRAAAASNASAQRAQEAMVRAVRPNLEPSLSAVDGTLTGTVTCTAYAAIDVTIVWTLADGDVITDTVARLAPGEDPLTSTLQQDVTDVAQAVQVVWLSFTDEGRVGKWQDTWQMGTEPHNLGRLTLIESRLVD</sequence>
<dbReference type="EMBL" id="JBHSAY010000034">
    <property type="protein sequence ID" value="MFC4136837.1"/>
    <property type="molecule type" value="Genomic_DNA"/>
</dbReference>
<proteinExistence type="predicted"/>
<protein>
    <submittedName>
        <fullName evidence="2">Uncharacterized protein</fullName>
    </submittedName>
</protein>
<feature type="transmembrane region" description="Helical" evidence="1">
    <location>
        <begin position="32"/>
        <end position="53"/>
    </location>
</feature>
<accession>A0ABV8M0J4</accession>
<dbReference type="Proteomes" id="UP001595816">
    <property type="component" value="Unassembled WGS sequence"/>
</dbReference>